<evidence type="ECO:0000259" key="2">
    <source>
        <dbReference type="Pfam" id="PF03354"/>
    </source>
</evidence>
<dbReference type="Gene3D" id="3.40.50.300">
    <property type="entry name" value="P-loop containing nucleotide triphosphate hydrolases"/>
    <property type="match status" value="1"/>
</dbReference>
<dbReference type="EMBL" id="NJBA01000004">
    <property type="protein sequence ID" value="OWP50261.1"/>
    <property type="molecule type" value="Genomic_DNA"/>
</dbReference>
<protein>
    <submittedName>
        <fullName evidence="4">Terminase</fullName>
    </submittedName>
</protein>
<name>A0A2D0ADR5_PSENT</name>
<evidence type="ECO:0000259" key="3">
    <source>
        <dbReference type="Pfam" id="PF20441"/>
    </source>
</evidence>
<feature type="domain" description="Terminase large subunit-like endonuclease" evidence="3">
    <location>
        <begin position="307"/>
        <end position="582"/>
    </location>
</feature>
<dbReference type="GO" id="GO:0004519">
    <property type="term" value="F:endonuclease activity"/>
    <property type="evidence" value="ECO:0007669"/>
    <property type="project" value="InterPro"/>
</dbReference>
<sequence length="605" mass="67659">MATVLLSDNPDLREGEGPGKRRRARRSLPRRDPKLYAGATKLIPKELHPWDAYGVGVLRGQITVGRLTFLAVKRHYVDLRKASKRGLWFDPARAEYTLGFFPKFLRHIRGELTGKAITLEPWQQFWIAVQFGWRRADGTRRFRQWYEEVARKNGKSTKLSGIGLHLAAFDGEPGAKVYTAATKLEQAKITHGDAELMREFSPGLKRLFASHRNRLFVPGTANEFVPLGADAKTLDGLDPHGAIIDELHAHKTRELWDVIVSALGARREPMLTAITTAGFNQHGICYEQRQLLVDILEGRLVSDAIGGVIYTLDDGDDWTDERVWIKANPNLGISVRLAYLRDQVATAKHVIAQQVNVLTKNFNVWCQQDDRWLDVVEVWDPCAGELDLDALEGRVCYGGLDLSTETDLTAFVLVFEPLPDDPRVIVVPYFFVPADNIEKRAKVDRVPYPKWVAEGHLEATPGNVVDYERVRAVINECASRFDLREIGYDPWNASHLVTQLTTDGRTMVKLGQNLGNLSAPTKRLEGLLLSKLLVHGGHPVLRWNAENVALLRDSNGNYRPHKGKSRERIDGIAALLNALNRLMGATVEAPTGVNAAYSTGGIRTT</sequence>
<organism evidence="4 5">
    <name type="scientific">Pseudomonas nitroreducens</name>
    <dbReference type="NCBI Taxonomy" id="46680"/>
    <lineage>
        <taxon>Bacteria</taxon>
        <taxon>Pseudomonadati</taxon>
        <taxon>Pseudomonadota</taxon>
        <taxon>Gammaproteobacteria</taxon>
        <taxon>Pseudomonadales</taxon>
        <taxon>Pseudomonadaceae</taxon>
        <taxon>Pseudomonas</taxon>
    </lineage>
</organism>
<feature type="domain" description="Terminase large subunit-like ATPase" evidence="2">
    <location>
        <begin position="121"/>
        <end position="290"/>
    </location>
</feature>
<evidence type="ECO:0000256" key="1">
    <source>
        <dbReference type="SAM" id="MobiDB-lite"/>
    </source>
</evidence>
<dbReference type="InterPro" id="IPR005021">
    <property type="entry name" value="Terminase_largesu-like"/>
</dbReference>
<dbReference type="PANTHER" id="PTHR41287:SF1">
    <property type="entry name" value="PROTEIN YMFN"/>
    <property type="match status" value="1"/>
</dbReference>
<evidence type="ECO:0000313" key="5">
    <source>
        <dbReference type="Proteomes" id="UP000198145"/>
    </source>
</evidence>
<reference evidence="4 5" key="1">
    <citation type="submission" date="2017-06" db="EMBL/GenBank/DDBJ databases">
        <title>Draft genome of Pseudomonas nitroreducens DF05.</title>
        <authorList>
            <person name="Iyer R."/>
        </authorList>
    </citation>
    <scope>NUCLEOTIDE SEQUENCE [LARGE SCALE GENOMIC DNA]</scope>
    <source>
        <strain evidence="4 5">DF05</strain>
    </source>
</reference>
<feature type="compositionally biased region" description="Basic and acidic residues" evidence="1">
    <location>
        <begin position="10"/>
        <end position="19"/>
    </location>
</feature>
<dbReference type="AlphaFoldDB" id="A0A2D0ADR5"/>
<comment type="caution">
    <text evidence="4">The sequence shown here is derived from an EMBL/GenBank/DDBJ whole genome shotgun (WGS) entry which is preliminary data.</text>
</comment>
<dbReference type="InterPro" id="IPR046462">
    <property type="entry name" value="TerL_nuclease"/>
</dbReference>
<dbReference type="PANTHER" id="PTHR41287">
    <property type="match status" value="1"/>
</dbReference>
<dbReference type="InterPro" id="IPR046461">
    <property type="entry name" value="TerL_ATPase"/>
</dbReference>
<evidence type="ECO:0000313" key="4">
    <source>
        <dbReference type="EMBL" id="OWP50261.1"/>
    </source>
</evidence>
<accession>A0A2D0ADR5</accession>
<proteinExistence type="predicted"/>
<gene>
    <name evidence="4" type="ORF">CEG18_11950</name>
</gene>
<dbReference type="Pfam" id="PF03354">
    <property type="entry name" value="TerL_ATPase"/>
    <property type="match status" value="1"/>
</dbReference>
<feature type="region of interest" description="Disordered" evidence="1">
    <location>
        <begin position="1"/>
        <end position="30"/>
    </location>
</feature>
<dbReference type="Pfam" id="PF20441">
    <property type="entry name" value="TerL_nuclease"/>
    <property type="match status" value="1"/>
</dbReference>
<dbReference type="InterPro" id="IPR027417">
    <property type="entry name" value="P-loop_NTPase"/>
</dbReference>
<dbReference type="Proteomes" id="UP000198145">
    <property type="component" value="Unassembled WGS sequence"/>
</dbReference>